<feature type="compositionally biased region" description="Polar residues" evidence="9">
    <location>
        <begin position="630"/>
        <end position="646"/>
    </location>
</feature>
<dbReference type="PANTHER" id="PTHR13466:SF19">
    <property type="entry name" value="NUCLEUS-VACUOLE JUNCTION PROTEIN 2"/>
    <property type="match status" value="1"/>
</dbReference>
<dbReference type="Proteomes" id="UP001219933">
    <property type="component" value="Chromosome 1"/>
</dbReference>
<dbReference type="GO" id="GO:0008289">
    <property type="term" value="F:lipid binding"/>
    <property type="evidence" value="ECO:0007669"/>
    <property type="project" value="UniProtKB-KW"/>
</dbReference>
<feature type="compositionally biased region" description="Basic and acidic residues" evidence="9">
    <location>
        <begin position="883"/>
        <end position="893"/>
    </location>
</feature>
<dbReference type="InterPro" id="IPR031468">
    <property type="entry name" value="SMP_LBD"/>
</dbReference>
<feature type="compositionally biased region" description="Low complexity" evidence="9">
    <location>
        <begin position="986"/>
        <end position="1012"/>
    </location>
</feature>
<gene>
    <name evidence="12" type="ORF">MCUN1_000797</name>
</gene>
<feature type="compositionally biased region" description="Polar residues" evidence="9">
    <location>
        <begin position="592"/>
        <end position="602"/>
    </location>
</feature>
<comment type="subcellular location">
    <subcellularLocation>
        <location evidence="1">Endoplasmic reticulum membrane</location>
    </subcellularLocation>
</comment>
<feature type="compositionally biased region" description="Low complexity" evidence="9">
    <location>
        <begin position="926"/>
        <end position="941"/>
    </location>
</feature>
<sequence>MLRDILFYLLGGVTFLPLCLLSAFVLFSIPLEKDAAEQSKRAPLDPTSREDGEKAAVEHLADNRSSKLLATWLVVKQSPSELPPKSSLCFGRDGKPKQWRGSSGDDDERSRGAGTRKSTTGRDRSSAMFYDTGIPGGIDSNDESASDSGLYYGILRPPVLYLYNSENITRPGSECIAAIDLRQKRVSLWIRDSGSVESSEEARVGPKESELFSKRNAIHIISFGDAPEPARIGIEAQWFIMAPRTSLQEDWYHAMVSASLMAPGRTTNARAVDPVGELFSTGDMRQMVKSLDNVPDPIPLRWLNALVGRVFFSIYRTAALEKYILRKWTEKIVRMRIPKILSDVRLTSVDIGHSPPSFSRPMLKTLTADGHASMEMCIHFQGTVRVTFSAVLNLSLGQRFKTYRVPIVLAVNLSELDGNVLLLIKPPPSNRLWWGFTTMPEMKIDIEPVVSERRVSWSFVNGIIRNRIRESIADTLVLPHMDDVAFFDTSEESRRGGIWRESGRNQPEGSSFRAFKQPSSAPLKPMPSTEDLAQARSIRVDTSVGSKAAEGLSSLLQQSDKDEQSPKSASSTKARFNAFKESLQDRRRSVASACSRTSQSPEKPSARDSSKSADTESLDDDQFTLGDISESGTTTPSEDQILSSVPDTKAPELPSRLLESIMPDSPSRSREASISAEVPPAVPRRPSDSSSEKSQEGPPLPPRMANVVRTQQTTSSIISSWSQRAKASLADRDARQEAAREAKNAIKRGWNAWNNRNRTDRPAQPPAPPQRPTAEPPTFVLQKPNFPSAAQSVPANNTAASVIDSSKRGSDVENANASPEKPRGAGDMSTDAKDTYSSRDDPVPRTQVADQSGAQTPADPQVAAPAVSLGTISAIIAESARVQSDEPIHEETKASAPQRVANVTPAKLDEPINLGGPAVSKPANPAEPAEPTEPAAPTEPTEPTEPAEPTSSKPVQPSKPGSAKPDSAGYPSPNPPKDAVLEKLIASQPASPSTSSKPAPATPSSAVPHSAPVTPISASRIAALSPIVAVGEQESDLEGSVEYPSAQDTALTNSELVGTQPGNSKGRATLTATIASTNDNLSKAADASADDKLTDASASEPTDDQTVVGV</sequence>
<evidence type="ECO:0000313" key="12">
    <source>
        <dbReference type="EMBL" id="WFD33969.1"/>
    </source>
</evidence>
<feature type="region of interest" description="Disordered" evidence="9">
    <location>
        <begin position="80"/>
        <end position="142"/>
    </location>
</feature>
<dbReference type="GO" id="GO:0015914">
    <property type="term" value="P:phospholipid transport"/>
    <property type="evidence" value="ECO:0007669"/>
    <property type="project" value="TreeGrafter"/>
</dbReference>
<feature type="compositionally biased region" description="Polar residues" evidence="9">
    <location>
        <begin position="788"/>
        <end position="804"/>
    </location>
</feature>
<feature type="compositionally biased region" description="Basic and acidic residues" evidence="9">
    <location>
        <begin position="820"/>
        <end position="843"/>
    </location>
</feature>
<evidence type="ECO:0000256" key="6">
    <source>
        <dbReference type="ARBA" id="ARBA00023055"/>
    </source>
</evidence>
<keyword evidence="2" id="KW-0813">Transport</keyword>
<dbReference type="Pfam" id="PF10296">
    <property type="entry name" value="MMM1"/>
    <property type="match status" value="1"/>
</dbReference>
<feature type="domain" description="SMP-LTD" evidence="11">
    <location>
        <begin position="296"/>
        <end position="487"/>
    </location>
</feature>
<evidence type="ECO:0000256" key="3">
    <source>
        <dbReference type="ARBA" id="ARBA00022692"/>
    </source>
</evidence>
<feature type="compositionally biased region" description="Low complexity" evidence="9">
    <location>
        <begin position="710"/>
        <end position="723"/>
    </location>
</feature>
<dbReference type="GO" id="GO:0005789">
    <property type="term" value="C:endoplasmic reticulum membrane"/>
    <property type="evidence" value="ECO:0007669"/>
    <property type="project" value="UniProtKB-SubCell"/>
</dbReference>
<dbReference type="EMBL" id="CP119877">
    <property type="protein sequence ID" value="WFD33969.1"/>
    <property type="molecule type" value="Genomic_DNA"/>
</dbReference>
<reference evidence="12" key="1">
    <citation type="submission" date="2023-03" db="EMBL/GenBank/DDBJ databases">
        <title>Mating type loci evolution in Malassezia.</title>
        <authorList>
            <person name="Coelho M.A."/>
        </authorList>
    </citation>
    <scope>NUCLEOTIDE SEQUENCE</scope>
    <source>
        <strain evidence="12">CBS 11721</strain>
    </source>
</reference>
<evidence type="ECO:0000256" key="5">
    <source>
        <dbReference type="ARBA" id="ARBA00022989"/>
    </source>
</evidence>
<feature type="region of interest" description="Disordered" evidence="9">
    <location>
        <begin position="496"/>
        <end position="531"/>
    </location>
</feature>
<dbReference type="GO" id="GO:0032865">
    <property type="term" value="C:ERMES complex"/>
    <property type="evidence" value="ECO:0007669"/>
    <property type="project" value="TreeGrafter"/>
</dbReference>
<proteinExistence type="predicted"/>
<feature type="transmembrane region" description="Helical" evidence="10">
    <location>
        <begin position="7"/>
        <end position="31"/>
    </location>
</feature>
<organism evidence="12 13">
    <name type="scientific">Malassezia cuniculi</name>
    <dbReference type="NCBI Taxonomy" id="948313"/>
    <lineage>
        <taxon>Eukaryota</taxon>
        <taxon>Fungi</taxon>
        <taxon>Dikarya</taxon>
        <taxon>Basidiomycota</taxon>
        <taxon>Ustilaginomycotina</taxon>
        <taxon>Malasseziomycetes</taxon>
        <taxon>Malasseziales</taxon>
        <taxon>Malasseziaceae</taxon>
        <taxon>Malassezia</taxon>
    </lineage>
</organism>
<evidence type="ECO:0000256" key="10">
    <source>
        <dbReference type="SAM" id="Phobius"/>
    </source>
</evidence>
<evidence type="ECO:0000313" key="13">
    <source>
        <dbReference type="Proteomes" id="UP001219933"/>
    </source>
</evidence>
<accession>A0AAF0ES12</accession>
<keyword evidence="4" id="KW-0256">Endoplasmic reticulum</keyword>
<feature type="compositionally biased region" description="Basic and acidic residues" evidence="9">
    <location>
        <begin position="685"/>
        <end position="695"/>
    </location>
</feature>
<feature type="compositionally biased region" description="Basic and acidic residues" evidence="9">
    <location>
        <begin position="604"/>
        <end position="614"/>
    </location>
</feature>
<dbReference type="GO" id="GO:1990456">
    <property type="term" value="P:mitochondrion-endoplasmic reticulum membrane tethering"/>
    <property type="evidence" value="ECO:0007669"/>
    <property type="project" value="TreeGrafter"/>
</dbReference>
<evidence type="ECO:0000256" key="7">
    <source>
        <dbReference type="ARBA" id="ARBA00023121"/>
    </source>
</evidence>
<feature type="region of interest" description="Disordered" evidence="9">
    <location>
        <begin position="554"/>
        <end position="865"/>
    </location>
</feature>
<name>A0AAF0ES12_9BASI</name>
<evidence type="ECO:0000256" key="1">
    <source>
        <dbReference type="ARBA" id="ARBA00004586"/>
    </source>
</evidence>
<feature type="compositionally biased region" description="Pro residues" evidence="9">
    <location>
        <begin position="763"/>
        <end position="775"/>
    </location>
</feature>
<dbReference type="AlphaFoldDB" id="A0AAF0ES12"/>
<keyword evidence="7" id="KW-0446">Lipid-binding</keyword>
<keyword evidence="3 10" id="KW-0812">Transmembrane</keyword>
<evidence type="ECO:0000256" key="8">
    <source>
        <dbReference type="ARBA" id="ARBA00023136"/>
    </source>
</evidence>
<feature type="compositionally biased region" description="Basic and acidic residues" evidence="9">
    <location>
        <begin position="729"/>
        <end position="744"/>
    </location>
</feature>
<feature type="region of interest" description="Disordered" evidence="9">
    <location>
        <begin position="1032"/>
        <end position="1110"/>
    </location>
</feature>
<keyword evidence="8 10" id="KW-0472">Membrane</keyword>
<keyword evidence="5 10" id="KW-1133">Transmembrane helix</keyword>
<dbReference type="CDD" id="cd21675">
    <property type="entry name" value="SMP_TEX2"/>
    <property type="match status" value="1"/>
</dbReference>
<protein>
    <recommendedName>
        <fullName evidence="11">SMP-LTD domain-containing protein</fullName>
    </recommendedName>
</protein>
<evidence type="ECO:0000256" key="9">
    <source>
        <dbReference type="SAM" id="MobiDB-lite"/>
    </source>
</evidence>
<dbReference type="PROSITE" id="PS51847">
    <property type="entry name" value="SMP"/>
    <property type="match status" value="1"/>
</dbReference>
<evidence type="ECO:0000259" key="11">
    <source>
        <dbReference type="PROSITE" id="PS51847"/>
    </source>
</evidence>
<dbReference type="PANTHER" id="PTHR13466">
    <property type="entry name" value="TEX2 PROTEIN-RELATED"/>
    <property type="match status" value="1"/>
</dbReference>
<dbReference type="InterPro" id="IPR019411">
    <property type="entry name" value="MMM1_dom"/>
</dbReference>
<feature type="compositionally biased region" description="Polar residues" evidence="9">
    <location>
        <begin position="1070"/>
        <end position="1080"/>
    </location>
</feature>
<evidence type="ECO:0000256" key="4">
    <source>
        <dbReference type="ARBA" id="ARBA00022824"/>
    </source>
</evidence>
<evidence type="ECO:0000256" key="2">
    <source>
        <dbReference type="ARBA" id="ARBA00022448"/>
    </source>
</evidence>
<keyword evidence="6" id="KW-0445">Lipid transport</keyword>
<feature type="region of interest" description="Disordered" evidence="9">
    <location>
        <begin position="881"/>
        <end position="1012"/>
    </location>
</feature>
<keyword evidence="13" id="KW-1185">Reference proteome</keyword>
<feature type="compositionally biased region" description="Polar residues" evidence="9">
    <location>
        <begin position="1046"/>
        <end position="1063"/>
    </location>
</feature>